<dbReference type="Proteomes" id="UP000070133">
    <property type="component" value="Unassembled WGS sequence"/>
</dbReference>
<dbReference type="AlphaFoldDB" id="A0A139H1K8"/>
<dbReference type="EMBL" id="LFZN01000180">
    <property type="protein sequence ID" value="KXS96291.1"/>
    <property type="molecule type" value="Genomic_DNA"/>
</dbReference>
<accession>A0A139H1K8</accession>
<evidence type="ECO:0000313" key="1">
    <source>
        <dbReference type="EMBL" id="KXS96291.1"/>
    </source>
</evidence>
<protein>
    <submittedName>
        <fullName evidence="1">Uncharacterized protein</fullName>
    </submittedName>
</protein>
<reference evidence="1 2" key="1">
    <citation type="submission" date="2015-07" db="EMBL/GenBank/DDBJ databases">
        <title>Comparative genomics of the Sigatoka disease complex on banana suggests a link between parallel evolutionary changes in Pseudocercospora fijiensis and Pseudocercospora eumusae and increased virulence on the banana host.</title>
        <authorList>
            <person name="Chang T.-C."/>
            <person name="Salvucci A."/>
            <person name="Crous P.W."/>
            <person name="Stergiopoulos I."/>
        </authorList>
    </citation>
    <scope>NUCLEOTIDE SEQUENCE [LARGE SCALE GENOMIC DNA]</scope>
    <source>
        <strain evidence="1 2">CBS 114824</strain>
    </source>
</reference>
<sequence length="324" mass="35968">MKMQQHARYSVGVTFGASQGLRHGFQATSSVVPCLHEFSQAGQSHPDSFFRPNRSTSLSRNQINPAIKQVCSFRNTSSLQLFVRFQCSFQPGDTSKHDQQMIPGRLHVVRAVVLGDSTKRFTTLAGTDADIVTSIKGAFVDQSAFTSRWVDRHTLAEVAPLITAEMMGHVQAWKSASSSQVRMHREQGLSQIRWSLQEEIGIRESCVAITLRRSSFGLSIIEDHYLVYAKDCASACDLASETCLLIRSYSAVCETRLALDFDLLGARSSRCRSILGYYASGKCNAQGVTSSSFRSEYRRWLRSIWVDVGGVKISSMPITTANIF</sequence>
<organism evidence="1 2">
    <name type="scientific">Pseudocercospora eumusae</name>
    <dbReference type="NCBI Taxonomy" id="321146"/>
    <lineage>
        <taxon>Eukaryota</taxon>
        <taxon>Fungi</taxon>
        <taxon>Dikarya</taxon>
        <taxon>Ascomycota</taxon>
        <taxon>Pezizomycotina</taxon>
        <taxon>Dothideomycetes</taxon>
        <taxon>Dothideomycetidae</taxon>
        <taxon>Mycosphaerellales</taxon>
        <taxon>Mycosphaerellaceae</taxon>
        <taxon>Pseudocercospora</taxon>
    </lineage>
</organism>
<gene>
    <name evidence="1" type="ORF">AC578_3876</name>
</gene>
<keyword evidence="2" id="KW-1185">Reference proteome</keyword>
<comment type="caution">
    <text evidence="1">The sequence shown here is derived from an EMBL/GenBank/DDBJ whole genome shotgun (WGS) entry which is preliminary data.</text>
</comment>
<name>A0A139H1K8_9PEZI</name>
<proteinExistence type="predicted"/>
<evidence type="ECO:0000313" key="2">
    <source>
        <dbReference type="Proteomes" id="UP000070133"/>
    </source>
</evidence>
<dbReference type="OrthoDB" id="361029at2759"/>